<accession>A0A9D9DQF2</accession>
<dbReference type="NCBIfam" id="TIGR04183">
    <property type="entry name" value="Por_Secre_tail"/>
    <property type="match status" value="1"/>
</dbReference>
<dbReference type="Proteomes" id="UP000823612">
    <property type="component" value="Unassembled WGS sequence"/>
</dbReference>
<evidence type="ECO:0000256" key="1">
    <source>
        <dbReference type="SAM" id="SignalP"/>
    </source>
</evidence>
<evidence type="ECO:0000259" key="2">
    <source>
        <dbReference type="Pfam" id="PF18962"/>
    </source>
</evidence>
<feature type="chain" id="PRO_5038790036" evidence="1">
    <location>
        <begin position="21"/>
        <end position="328"/>
    </location>
</feature>
<reference evidence="3" key="2">
    <citation type="journal article" date="2021" name="PeerJ">
        <title>Extensive microbial diversity within the chicken gut microbiome revealed by metagenomics and culture.</title>
        <authorList>
            <person name="Gilroy R."/>
            <person name="Ravi A."/>
            <person name="Getino M."/>
            <person name="Pursley I."/>
            <person name="Horton D.L."/>
            <person name="Alikhan N.F."/>
            <person name="Baker D."/>
            <person name="Gharbi K."/>
            <person name="Hall N."/>
            <person name="Watson M."/>
            <person name="Adriaenssens E.M."/>
            <person name="Foster-Nyarko E."/>
            <person name="Jarju S."/>
            <person name="Secka A."/>
            <person name="Antonio M."/>
            <person name="Oren A."/>
            <person name="Chaudhuri R.R."/>
            <person name="La Ragione R."/>
            <person name="Hildebrand F."/>
            <person name="Pallen M.J."/>
        </authorList>
    </citation>
    <scope>NUCLEOTIDE SEQUENCE</scope>
    <source>
        <strain evidence="3">2889</strain>
    </source>
</reference>
<dbReference type="InterPro" id="IPR026444">
    <property type="entry name" value="Secre_tail"/>
</dbReference>
<reference evidence="3" key="1">
    <citation type="submission" date="2020-10" db="EMBL/GenBank/DDBJ databases">
        <authorList>
            <person name="Gilroy R."/>
        </authorList>
    </citation>
    <scope>NUCLEOTIDE SEQUENCE</scope>
    <source>
        <strain evidence="3">2889</strain>
    </source>
</reference>
<gene>
    <name evidence="3" type="ORF">IAB08_00430</name>
</gene>
<evidence type="ECO:0000313" key="4">
    <source>
        <dbReference type="Proteomes" id="UP000823612"/>
    </source>
</evidence>
<feature type="signal peptide" evidence="1">
    <location>
        <begin position="1"/>
        <end position="20"/>
    </location>
</feature>
<dbReference type="Pfam" id="PF18962">
    <property type="entry name" value="Por_Secre_tail"/>
    <property type="match status" value="1"/>
</dbReference>
<evidence type="ECO:0000313" key="3">
    <source>
        <dbReference type="EMBL" id="MBO8431748.1"/>
    </source>
</evidence>
<keyword evidence="1" id="KW-0732">Signal</keyword>
<sequence>MKKLVLLAMLLPLAWGGLQAQTQDSLFSDPGFDYWESGEGQDGVTYDDLMDPFWGSLNELATLPPDMFTGPVTLFKDAGRSGEAEDFAPRMESSSMVFGGEGMELFIPGVVGTIDVDFANIDATLGYPFTSRPLGMKGYMKYAPVNGDSASIFVELKRYNEDLGMSQMIGRGELIFKEAVADWTEFDLTIEYKSQVQPDSITVLFVASAGYNFDNFLACQGQKGSSLWVDDVQLYYEEATPEPDPSANENAALAASRLYPNPSADGRFNLQLSEACRVQVLSVTGQLLQDQEMAAGVQALDLSKYAPAYYVVRLSNEKGSAALKAVVR</sequence>
<dbReference type="EMBL" id="JADIMZ010000006">
    <property type="protein sequence ID" value="MBO8431748.1"/>
    <property type="molecule type" value="Genomic_DNA"/>
</dbReference>
<feature type="domain" description="Secretion system C-terminal sorting" evidence="2">
    <location>
        <begin position="258"/>
        <end position="326"/>
    </location>
</feature>
<dbReference type="Gene3D" id="2.60.120.890">
    <property type="entry name" value="BT2081, beta-jelly-roll domain"/>
    <property type="match status" value="1"/>
</dbReference>
<name>A0A9D9DQF2_9BACT</name>
<dbReference type="AlphaFoldDB" id="A0A9D9DQF2"/>
<organism evidence="3 4">
    <name type="scientific">Candidatus Pullibacteroides excrementavium</name>
    <dbReference type="NCBI Taxonomy" id="2840905"/>
    <lineage>
        <taxon>Bacteria</taxon>
        <taxon>Pseudomonadati</taxon>
        <taxon>Bacteroidota</taxon>
        <taxon>Bacteroidia</taxon>
        <taxon>Bacteroidales</taxon>
        <taxon>Candidatus Pullibacteroides</taxon>
    </lineage>
</organism>
<proteinExistence type="predicted"/>
<dbReference type="InterPro" id="IPR038653">
    <property type="entry name" value="Put_CMD_sf"/>
</dbReference>
<protein>
    <submittedName>
        <fullName evidence="3">PCMD domain-containing protein</fullName>
    </submittedName>
</protein>
<comment type="caution">
    <text evidence="3">The sequence shown here is derived from an EMBL/GenBank/DDBJ whole genome shotgun (WGS) entry which is preliminary data.</text>
</comment>